<evidence type="ECO:0000259" key="6">
    <source>
        <dbReference type="Pfam" id="PF00108"/>
    </source>
</evidence>
<dbReference type="PANTHER" id="PTHR18919:SF151">
    <property type="entry name" value="BLR2427 PROTEIN"/>
    <property type="match status" value="1"/>
</dbReference>
<evidence type="ECO:0000256" key="3">
    <source>
        <dbReference type="ARBA" id="ARBA00023315"/>
    </source>
</evidence>
<dbReference type="CDD" id="cd00751">
    <property type="entry name" value="thiolase"/>
    <property type="match status" value="1"/>
</dbReference>
<dbReference type="AlphaFoldDB" id="A0A371X2V3"/>
<dbReference type="InterPro" id="IPR016039">
    <property type="entry name" value="Thiolase-like"/>
</dbReference>
<gene>
    <name evidence="8" type="ORF">DYI37_11150</name>
</gene>
<comment type="similarity">
    <text evidence="1 5">Belongs to the thiolase-like superfamily. Thiolase family.</text>
</comment>
<dbReference type="EMBL" id="QURL01000004">
    <property type="protein sequence ID" value="RFC63565.1"/>
    <property type="molecule type" value="Genomic_DNA"/>
</dbReference>
<keyword evidence="9" id="KW-1185">Reference proteome</keyword>
<feature type="active site" description="Acyl-thioester intermediate" evidence="4">
    <location>
        <position position="89"/>
    </location>
</feature>
<keyword evidence="3 5" id="KW-0012">Acyltransferase</keyword>
<dbReference type="Pfam" id="PF02803">
    <property type="entry name" value="Thiolase_C"/>
    <property type="match status" value="1"/>
</dbReference>
<dbReference type="NCBIfam" id="NF006030">
    <property type="entry name" value="PRK08170.1"/>
    <property type="match status" value="1"/>
</dbReference>
<dbReference type="InterPro" id="IPR020616">
    <property type="entry name" value="Thiolase_N"/>
</dbReference>
<dbReference type="Gene3D" id="3.40.47.10">
    <property type="match status" value="2"/>
</dbReference>
<organism evidence="8 9">
    <name type="scientific">Fulvimarina endophytica</name>
    <dbReference type="NCBI Taxonomy" id="2293836"/>
    <lineage>
        <taxon>Bacteria</taxon>
        <taxon>Pseudomonadati</taxon>
        <taxon>Pseudomonadota</taxon>
        <taxon>Alphaproteobacteria</taxon>
        <taxon>Hyphomicrobiales</taxon>
        <taxon>Aurantimonadaceae</taxon>
        <taxon>Fulvimarina</taxon>
    </lineage>
</organism>
<dbReference type="SUPFAM" id="SSF53901">
    <property type="entry name" value="Thiolase-like"/>
    <property type="match status" value="2"/>
</dbReference>
<dbReference type="NCBIfam" id="TIGR01930">
    <property type="entry name" value="AcCoA-C-Actrans"/>
    <property type="match status" value="1"/>
</dbReference>
<keyword evidence="2 5" id="KW-0808">Transferase</keyword>
<feature type="domain" description="Thiolase C-terminal" evidence="7">
    <location>
        <begin position="287"/>
        <end position="425"/>
    </location>
</feature>
<dbReference type="InterPro" id="IPR020613">
    <property type="entry name" value="Thiolase_CS"/>
</dbReference>
<dbReference type="PROSITE" id="PS00737">
    <property type="entry name" value="THIOLASE_2"/>
    <property type="match status" value="1"/>
</dbReference>
<comment type="caution">
    <text evidence="8">The sequence shown here is derived from an EMBL/GenBank/DDBJ whole genome shotgun (WGS) entry which is preliminary data.</text>
</comment>
<dbReference type="EC" id="2.3.1.9" evidence="8"/>
<evidence type="ECO:0000256" key="5">
    <source>
        <dbReference type="RuleBase" id="RU003557"/>
    </source>
</evidence>
<name>A0A371X2V3_9HYPH</name>
<dbReference type="GO" id="GO:0003985">
    <property type="term" value="F:acetyl-CoA C-acetyltransferase activity"/>
    <property type="evidence" value="ECO:0007669"/>
    <property type="project" value="UniProtKB-EC"/>
</dbReference>
<feature type="domain" description="Thiolase N-terminal" evidence="6">
    <location>
        <begin position="5"/>
        <end position="280"/>
    </location>
</feature>
<evidence type="ECO:0000256" key="2">
    <source>
        <dbReference type="ARBA" id="ARBA00022679"/>
    </source>
</evidence>
<evidence type="ECO:0000313" key="9">
    <source>
        <dbReference type="Proteomes" id="UP000264310"/>
    </source>
</evidence>
<dbReference type="InterPro" id="IPR002155">
    <property type="entry name" value="Thiolase"/>
</dbReference>
<protein>
    <submittedName>
        <fullName evidence="8">Acetyl-CoA C-acetyltransferase</fullName>
        <ecNumber evidence="8">2.3.1.9</ecNumber>
    </submittedName>
</protein>
<evidence type="ECO:0000256" key="1">
    <source>
        <dbReference type="ARBA" id="ARBA00010982"/>
    </source>
</evidence>
<evidence type="ECO:0000313" key="8">
    <source>
        <dbReference type="EMBL" id="RFC63565.1"/>
    </source>
</evidence>
<sequence>MPKSVFIVDGARTPFIKARGKPGPFTPVDLAVQCGRPLLMRQSFPETAIDLVILGCVNVVADEMNPARVASLRLGISEETPAFTVQINCGSGMQSIDTAFRYIERGTADIVMAGGAEALSHSPLVLRRGAVDWFARLNGAKTAGDRLKVMTGLKADYLKPVIGLERGLTDPITDLNMGQTAEILAHLFNISRRDADTYAVESHHRLAKATSEGWLAHEMLSTVARDGSVYDHDDGVRPQSDVRSLGKLKPVFERPYGKVTPGNASQITDGASWVLLASEEAVARYDLKPIARIVDSEWGALDPSIMGLGPVVSSAPILRRQEMAVADVDLWEINEAFAAQVLACVEALDEPDIADGVLKLEGAGGRIARDQLNVDGGAISLGHPVGTSGNRITLHLANAMKRLGKKRGIATECIGGGQGGAMLLEAA</sequence>
<dbReference type="PIRSF" id="PIRSF000429">
    <property type="entry name" value="Ac-CoA_Ac_transf"/>
    <property type="match status" value="1"/>
</dbReference>
<evidence type="ECO:0000259" key="7">
    <source>
        <dbReference type="Pfam" id="PF02803"/>
    </source>
</evidence>
<accession>A0A371X2V3</accession>
<proteinExistence type="inferred from homology"/>
<feature type="active site" description="Proton acceptor" evidence="4">
    <location>
        <position position="383"/>
    </location>
</feature>
<dbReference type="RefSeq" id="WP_116683296.1">
    <property type="nucleotide sequence ID" value="NZ_QURL01000004.1"/>
</dbReference>
<evidence type="ECO:0000256" key="4">
    <source>
        <dbReference type="PIRSR" id="PIRSR000429-1"/>
    </source>
</evidence>
<dbReference type="OrthoDB" id="9764638at2"/>
<dbReference type="Proteomes" id="UP000264310">
    <property type="component" value="Unassembled WGS sequence"/>
</dbReference>
<dbReference type="PANTHER" id="PTHR18919">
    <property type="entry name" value="ACETYL-COA C-ACYLTRANSFERASE"/>
    <property type="match status" value="1"/>
</dbReference>
<feature type="active site" description="Proton acceptor" evidence="4">
    <location>
        <position position="413"/>
    </location>
</feature>
<dbReference type="InterPro" id="IPR020617">
    <property type="entry name" value="Thiolase_C"/>
</dbReference>
<dbReference type="Pfam" id="PF00108">
    <property type="entry name" value="Thiolase_N"/>
    <property type="match status" value="1"/>
</dbReference>
<reference evidence="8 9" key="1">
    <citation type="submission" date="2018-08" db="EMBL/GenBank/DDBJ databases">
        <title>Fulvimarina sp. 85, whole genome shotgun sequence.</title>
        <authorList>
            <person name="Tuo L."/>
        </authorList>
    </citation>
    <scope>NUCLEOTIDE SEQUENCE [LARGE SCALE GENOMIC DNA]</scope>
    <source>
        <strain evidence="8 9">85</strain>
    </source>
</reference>